<evidence type="ECO:0000313" key="1">
    <source>
        <dbReference type="EMBL" id="AAU38645.1"/>
    </source>
</evidence>
<sequence>MRLKNRIFLTALLRLFLVKRKHNNPENSVDFSLLNC</sequence>
<name>Q65QW5_MANSM</name>
<keyword evidence="2" id="KW-1185">Reference proteome</keyword>
<organism evidence="1 2">
    <name type="scientific">Mannheimia succiniciproducens (strain KCTC 0769BP / MBEL55E)</name>
    <dbReference type="NCBI Taxonomy" id="221988"/>
    <lineage>
        <taxon>Bacteria</taxon>
        <taxon>Pseudomonadati</taxon>
        <taxon>Pseudomonadota</taxon>
        <taxon>Gammaproteobacteria</taxon>
        <taxon>Pasteurellales</taxon>
        <taxon>Pasteurellaceae</taxon>
        <taxon>Basfia</taxon>
    </lineage>
</organism>
<protein>
    <submittedName>
        <fullName evidence="1">Uncharacterized protein</fullName>
    </submittedName>
</protein>
<dbReference type="Proteomes" id="UP000000607">
    <property type="component" value="Chromosome"/>
</dbReference>
<accession>Q65QW5</accession>
<dbReference type="HOGENOM" id="CLU_3356968_0_0_6"/>
<dbReference type="STRING" id="221988.MS2038"/>
<dbReference type="EMBL" id="AE016827">
    <property type="protein sequence ID" value="AAU38645.1"/>
    <property type="molecule type" value="Genomic_DNA"/>
</dbReference>
<evidence type="ECO:0000313" key="2">
    <source>
        <dbReference type="Proteomes" id="UP000000607"/>
    </source>
</evidence>
<gene>
    <name evidence="1" type="ordered locus">MS2038</name>
</gene>
<dbReference type="KEGG" id="msu:MS2038"/>
<proteinExistence type="predicted"/>
<reference evidence="1 2" key="1">
    <citation type="journal article" date="2004" name="Nat. Biotechnol.">
        <title>The genome sequence of the capnophilic rumen bacterium Mannheimia succiniciproducens.</title>
        <authorList>
            <person name="Hong S.H."/>
            <person name="Kim J.S."/>
            <person name="Lee S.Y."/>
            <person name="In Y.H."/>
            <person name="Choi S.S."/>
            <person name="Rih J.-K."/>
            <person name="Kim C.H."/>
            <person name="Jeong H."/>
            <person name="Hur C.G."/>
            <person name="Kim J.J."/>
        </authorList>
    </citation>
    <scope>NUCLEOTIDE SEQUENCE [LARGE SCALE GENOMIC DNA]</scope>
    <source>
        <strain evidence="2">KCTC 0769BP / MBEL55E</strain>
    </source>
</reference>
<dbReference type="AlphaFoldDB" id="Q65QW5"/>